<dbReference type="InterPro" id="IPR013976">
    <property type="entry name" value="HDOD"/>
</dbReference>
<dbReference type="SUPFAM" id="SSF109604">
    <property type="entry name" value="HD-domain/PDEase-like"/>
    <property type="match status" value="1"/>
</dbReference>
<keyword evidence="2" id="KW-0418">Kinase</keyword>
<name>A0A1Y5I383_OLEAN</name>
<proteinExistence type="predicted"/>
<evidence type="ECO:0000313" key="2">
    <source>
        <dbReference type="EMBL" id="OUS41575.1"/>
    </source>
</evidence>
<dbReference type="PANTHER" id="PTHR33525">
    <property type="match status" value="1"/>
</dbReference>
<dbReference type="PROSITE" id="PS51833">
    <property type="entry name" value="HDOD"/>
    <property type="match status" value="1"/>
</dbReference>
<gene>
    <name evidence="2" type="ORF">A9R00_00255</name>
</gene>
<dbReference type="InterPro" id="IPR052340">
    <property type="entry name" value="RNase_Y/CdgJ"/>
</dbReference>
<evidence type="ECO:0000313" key="3">
    <source>
        <dbReference type="Proteomes" id="UP000227088"/>
    </source>
</evidence>
<comment type="caution">
    <text evidence="2">The sequence shown here is derived from an EMBL/GenBank/DDBJ whole genome shotgun (WGS) entry which is preliminary data.</text>
</comment>
<dbReference type="PANTHER" id="PTHR33525:SF3">
    <property type="entry name" value="RIBONUCLEASE Y"/>
    <property type="match status" value="1"/>
</dbReference>
<keyword evidence="2" id="KW-0808">Transferase</keyword>
<reference evidence="3" key="1">
    <citation type="journal article" date="2017" name="Proc. Natl. Acad. Sci. U.S.A.">
        <title>Simulation of Deepwater Horizon oil plume reveals substrate specialization within a complex community of hydrocarbon degraders.</title>
        <authorList>
            <person name="Hu P."/>
            <person name="Dubinsky E.A."/>
            <person name="Probst A.J."/>
            <person name="Wang J."/>
            <person name="Sieber C.M.K."/>
            <person name="Tom L.M."/>
            <person name="Gardinali P."/>
            <person name="Banfield J.F."/>
            <person name="Atlas R.M."/>
            <person name="Andersen G.L."/>
        </authorList>
    </citation>
    <scope>NUCLEOTIDE SEQUENCE [LARGE SCALE GENOMIC DNA]</scope>
</reference>
<dbReference type="EMBL" id="MABE01000014">
    <property type="protein sequence ID" value="OUS41575.1"/>
    <property type="molecule type" value="Genomic_DNA"/>
</dbReference>
<sequence>MTIPLVKQVKQDIIQALENDELVLPTLPEVALQVREVAEDVTSSIADLTKILSRDAALSARMVKVANSPLIRASIPVSDLTTAVSRLGIDLTSNLAMGLAMEQMFQATSDVVDSRMRACWSKSIEIAASSQVLARHFTKLQPDQALLAGLIHQIGKLPILSFAENNENLLNDSFALGKVLSVLHPSLGSYILKMWAFPEELISVPKNYLQFEREVANVDYADIVQVATLQSYAGTDHPYTQLDWTKISSFERLGLDPTTLIAEMEDVSEEIIETQGALGG</sequence>
<dbReference type="Proteomes" id="UP000227088">
    <property type="component" value="Unassembled WGS sequence"/>
</dbReference>
<organism evidence="2 3">
    <name type="scientific">Oleispira antarctica</name>
    <dbReference type="NCBI Taxonomy" id="188908"/>
    <lineage>
        <taxon>Bacteria</taxon>
        <taxon>Pseudomonadati</taxon>
        <taxon>Pseudomonadota</taxon>
        <taxon>Gammaproteobacteria</taxon>
        <taxon>Oceanospirillales</taxon>
        <taxon>Oceanospirillaceae</taxon>
        <taxon>Oleispira</taxon>
    </lineage>
</organism>
<dbReference type="AlphaFoldDB" id="A0A1Y5I383"/>
<evidence type="ECO:0000259" key="1">
    <source>
        <dbReference type="PROSITE" id="PS51833"/>
    </source>
</evidence>
<protein>
    <submittedName>
        <fullName evidence="2">Histidine kinase</fullName>
    </submittedName>
</protein>
<dbReference type="Gene3D" id="1.10.3210.10">
    <property type="entry name" value="Hypothetical protein af1432"/>
    <property type="match status" value="1"/>
</dbReference>
<dbReference type="Pfam" id="PF08668">
    <property type="entry name" value="HDOD"/>
    <property type="match status" value="1"/>
</dbReference>
<feature type="domain" description="HDOD" evidence="1">
    <location>
        <begin position="24"/>
        <end position="211"/>
    </location>
</feature>
<dbReference type="GO" id="GO:0016301">
    <property type="term" value="F:kinase activity"/>
    <property type="evidence" value="ECO:0007669"/>
    <property type="project" value="UniProtKB-KW"/>
</dbReference>
<accession>A0A1Y5I383</accession>